<dbReference type="AlphaFoldDB" id="A0A2M9YJW4"/>
<evidence type="ECO:0000313" key="4">
    <source>
        <dbReference type="Proteomes" id="UP000232188"/>
    </source>
</evidence>
<protein>
    <submittedName>
        <fullName evidence="1">DNA alkylation repair protein</fullName>
    </submittedName>
</protein>
<dbReference type="SUPFAM" id="SSF48371">
    <property type="entry name" value="ARM repeat"/>
    <property type="match status" value="1"/>
</dbReference>
<sequence>MKDFSISPKAEDVRKALQELSDPNKADFLSRFFKTGPGEYADGDIFLGITVPNQRKIAKQYKDLSLKEAEVLLQSPIHEERLTSLFILCYQFEKGDVKLKKQLHQFYLKNLKYVNNWDLVDLSSRVLIGDYLLDKDRTILYRLAKSKNLWERRISVLSTYALIRAKDFKDILKISETLIKDKEDLIQKAVGWMLREVGNRNRAVEVVFLDRFAERMPRTMLRYAIEKFPEDLKRKYMAAGKNPKPNPKKKGTRK</sequence>
<reference evidence="3 4" key="1">
    <citation type="submission" date="2017-07" db="EMBL/GenBank/DDBJ databases">
        <title>Leptospira spp. isolated from tropical soils.</title>
        <authorList>
            <person name="Thibeaux R."/>
            <person name="Iraola G."/>
            <person name="Ferres I."/>
            <person name="Bierque E."/>
            <person name="Girault D."/>
            <person name="Soupe-Gilbert M.-E."/>
            <person name="Picardeau M."/>
            <person name="Goarant C."/>
        </authorList>
    </citation>
    <scope>NUCLEOTIDE SEQUENCE [LARGE SCALE GENOMIC DNA]</scope>
    <source>
        <strain evidence="1 4">FH2-B-C1</strain>
        <strain evidence="2 3">FH2-B-D1</strain>
    </source>
</reference>
<dbReference type="EMBL" id="NPDV01000019">
    <property type="protein sequence ID" value="PJZ51827.1"/>
    <property type="molecule type" value="Genomic_DNA"/>
</dbReference>
<gene>
    <name evidence="2" type="ORF">CH376_08940</name>
    <name evidence="1" type="ORF">CH380_18235</name>
</gene>
<accession>A0A2M9YJW4</accession>
<evidence type="ECO:0000313" key="2">
    <source>
        <dbReference type="EMBL" id="PJZ62317.1"/>
    </source>
</evidence>
<organism evidence="1 4">
    <name type="scientific">Leptospira adleri</name>
    <dbReference type="NCBI Taxonomy" id="2023186"/>
    <lineage>
        <taxon>Bacteria</taxon>
        <taxon>Pseudomonadati</taxon>
        <taxon>Spirochaetota</taxon>
        <taxon>Spirochaetia</taxon>
        <taxon>Leptospirales</taxon>
        <taxon>Leptospiraceae</taxon>
        <taxon>Leptospira</taxon>
    </lineage>
</organism>
<dbReference type="Proteomes" id="UP000232188">
    <property type="component" value="Unassembled WGS sequence"/>
</dbReference>
<dbReference type="Gene3D" id="1.25.10.90">
    <property type="match status" value="1"/>
</dbReference>
<dbReference type="CDD" id="cd06561">
    <property type="entry name" value="AlkD_like"/>
    <property type="match status" value="1"/>
</dbReference>
<evidence type="ECO:0000313" key="1">
    <source>
        <dbReference type="EMBL" id="PJZ51827.1"/>
    </source>
</evidence>
<dbReference type="Pfam" id="PF08713">
    <property type="entry name" value="DNA_alkylation"/>
    <property type="match status" value="1"/>
</dbReference>
<dbReference type="InterPro" id="IPR016024">
    <property type="entry name" value="ARM-type_fold"/>
</dbReference>
<name>A0A2M9YJW4_9LEPT</name>
<dbReference type="PANTHER" id="PTHR34070:SF1">
    <property type="entry name" value="DNA ALKYLATION REPAIR PROTEIN"/>
    <property type="match status" value="1"/>
</dbReference>
<proteinExistence type="predicted"/>
<keyword evidence="3" id="KW-1185">Reference proteome</keyword>
<dbReference type="EMBL" id="NPDU01000018">
    <property type="protein sequence ID" value="PJZ62317.1"/>
    <property type="molecule type" value="Genomic_DNA"/>
</dbReference>
<evidence type="ECO:0000313" key="3">
    <source>
        <dbReference type="Proteomes" id="UP000232149"/>
    </source>
</evidence>
<dbReference type="Proteomes" id="UP000232149">
    <property type="component" value="Unassembled WGS sequence"/>
</dbReference>
<dbReference type="InterPro" id="IPR014825">
    <property type="entry name" value="DNA_alkylation"/>
</dbReference>
<dbReference type="PANTHER" id="PTHR34070">
    <property type="entry name" value="ARMADILLO-TYPE FOLD"/>
    <property type="match status" value="1"/>
</dbReference>
<comment type="caution">
    <text evidence="1">The sequence shown here is derived from an EMBL/GenBank/DDBJ whole genome shotgun (WGS) entry which is preliminary data.</text>
</comment>